<proteinExistence type="predicted"/>
<dbReference type="EMBL" id="PGGW01000033">
    <property type="protein sequence ID" value="PJE98134.1"/>
    <property type="molecule type" value="Genomic_DNA"/>
</dbReference>
<evidence type="ECO:0000313" key="2">
    <source>
        <dbReference type="Proteomes" id="UP000230407"/>
    </source>
</evidence>
<protein>
    <submittedName>
        <fullName evidence="1">Uncharacterized protein</fullName>
    </submittedName>
</protein>
<comment type="caution">
    <text evidence="1">The sequence shown here is derived from an EMBL/GenBank/DDBJ whole genome shotgun (WGS) entry which is preliminary data.</text>
</comment>
<sequence length="88" mass="9451">MWVRMACSRESSPACCSSITYGTGRGERVGLTVLAMPKAHIKHRSGQFPETHARLVAALFDGDWTAEGAVPAVLTWAVAALRPLQEIG</sequence>
<dbReference type="Proteomes" id="UP000230407">
    <property type="component" value="Unassembled WGS sequence"/>
</dbReference>
<gene>
    <name evidence="1" type="ORF">CUT44_08735</name>
</gene>
<evidence type="ECO:0000313" key="1">
    <source>
        <dbReference type="EMBL" id="PJE98134.1"/>
    </source>
</evidence>
<keyword evidence="2" id="KW-1185">Reference proteome</keyword>
<dbReference type="AlphaFoldDB" id="A0A2M8M1Q3"/>
<reference evidence="1 2" key="1">
    <citation type="submission" date="2017-11" db="EMBL/GenBank/DDBJ databases">
        <title>Streptomyces carmine sp. nov., a novel actinomycete isolated from Sophora alopecuroides in Xinjiang, China.</title>
        <authorList>
            <person name="Wang Y."/>
            <person name="Luo X."/>
            <person name="Wan C."/>
            <person name="Zhang L."/>
        </authorList>
    </citation>
    <scope>NUCLEOTIDE SEQUENCE [LARGE SCALE GENOMIC DNA]</scope>
    <source>
        <strain evidence="1 2">TRM SA0054</strain>
    </source>
</reference>
<name>A0A2M8M1Q3_9ACTN</name>
<accession>A0A2M8M1Q3</accession>
<organism evidence="1 2">
    <name type="scientific">Streptomyces carminius</name>
    <dbReference type="NCBI Taxonomy" id="2665496"/>
    <lineage>
        <taxon>Bacteria</taxon>
        <taxon>Bacillati</taxon>
        <taxon>Actinomycetota</taxon>
        <taxon>Actinomycetes</taxon>
        <taxon>Kitasatosporales</taxon>
        <taxon>Streptomycetaceae</taxon>
        <taxon>Streptomyces</taxon>
    </lineage>
</organism>